<keyword evidence="2" id="KW-1185">Reference proteome</keyword>
<dbReference type="Proteomes" id="UP000694910">
    <property type="component" value="Unplaced"/>
</dbReference>
<organism evidence="2 3">
    <name type="scientific">Ceratotherium simum simum</name>
    <name type="common">Southern white rhinoceros</name>
    <dbReference type="NCBI Taxonomy" id="73337"/>
    <lineage>
        <taxon>Eukaryota</taxon>
        <taxon>Metazoa</taxon>
        <taxon>Chordata</taxon>
        <taxon>Craniata</taxon>
        <taxon>Vertebrata</taxon>
        <taxon>Euteleostomi</taxon>
        <taxon>Mammalia</taxon>
        <taxon>Eutheria</taxon>
        <taxon>Laurasiatheria</taxon>
        <taxon>Perissodactyla</taxon>
        <taxon>Rhinocerotidae</taxon>
        <taxon>Ceratotherium</taxon>
    </lineage>
</organism>
<evidence type="ECO:0000313" key="2">
    <source>
        <dbReference type="Proteomes" id="UP000694910"/>
    </source>
</evidence>
<reference evidence="3 4" key="1">
    <citation type="submission" date="2025-05" db="UniProtKB">
        <authorList>
            <consortium name="RefSeq"/>
        </authorList>
    </citation>
    <scope>IDENTIFICATION</scope>
</reference>
<evidence type="ECO:0000313" key="4">
    <source>
        <dbReference type="RefSeq" id="XP_004423080.2"/>
    </source>
</evidence>
<dbReference type="InterPro" id="IPR031449">
    <property type="entry name" value="ANXA2R"/>
</dbReference>
<accession>A0ABM0HAN4</accession>
<gene>
    <name evidence="3" type="primary">LOC101388731</name>
    <name evidence="4" type="synonym">LOC101388999</name>
</gene>
<dbReference type="PANTHER" id="PTHR38820:SF1">
    <property type="entry name" value="ANNEXIN-2 RECEPTOR"/>
    <property type="match status" value="1"/>
</dbReference>
<dbReference type="RefSeq" id="XP_004423079.2">
    <property type="nucleotide sequence ID" value="XM_004423022.2"/>
</dbReference>
<evidence type="ECO:0000313" key="3">
    <source>
        <dbReference type="RefSeq" id="XP_004423079.2"/>
    </source>
</evidence>
<dbReference type="RefSeq" id="XP_004423080.2">
    <property type="nucleotide sequence ID" value="XM_004423023.2"/>
</dbReference>
<dbReference type="Pfam" id="PF15721">
    <property type="entry name" value="ANXA2R"/>
    <property type="match status" value="1"/>
</dbReference>
<evidence type="ECO:0000256" key="1">
    <source>
        <dbReference type="SAM" id="MobiDB-lite"/>
    </source>
</evidence>
<dbReference type="GeneID" id="101388731"/>
<dbReference type="PANTHER" id="PTHR38820">
    <property type="entry name" value="ANNEXIN-2 RECEPTOR"/>
    <property type="match status" value="1"/>
</dbReference>
<feature type="region of interest" description="Disordered" evidence="1">
    <location>
        <begin position="133"/>
        <end position="155"/>
    </location>
</feature>
<protein>
    <submittedName>
        <fullName evidence="3 4">Annexin-2 receptor-like</fullName>
    </submittedName>
</protein>
<dbReference type="GeneID" id="101388999"/>
<sequence length="195" mass="22047">MEQHFLGVQEARDSVEGAPEPQPPCIRSCDDSERWPLSFYHILDPTPEESSCHGDDFHGELLSSPCWRLRLVYRRNGPLPRAQSTLEPSPAPPTRGFWPETQKQPEAIVVDLDPAEEPDGLAFQQLPWDRLQDAGDRQQDSETSDSGHPSDRRRPPVPAWWSHHRLFSSCLDWIGRAVHTVSCGCCQTVFGSKEP</sequence>
<proteinExistence type="predicted"/>
<feature type="region of interest" description="Disordered" evidence="1">
    <location>
        <begin position="79"/>
        <end position="101"/>
    </location>
</feature>
<name>A0ABM0HAN4_CERSS</name>
<feature type="region of interest" description="Disordered" evidence="1">
    <location>
        <begin position="1"/>
        <end position="24"/>
    </location>
</feature>